<dbReference type="PROSITE" id="PS00092">
    <property type="entry name" value="N6_MTASE"/>
    <property type="match status" value="1"/>
</dbReference>
<evidence type="ECO:0000256" key="4">
    <source>
        <dbReference type="ARBA" id="ARBA00022679"/>
    </source>
</evidence>
<dbReference type="NCBIfam" id="TIGR00497">
    <property type="entry name" value="hsdM"/>
    <property type="match status" value="1"/>
</dbReference>
<gene>
    <name evidence="10" type="ORF">A6V39_05450</name>
</gene>
<keyword evidence="3" id="KW-0489">Methyltransferase</keyword>
<dbReference type="GO" id="GO:0032259">
    <property type="term" value="P:methylation"/>
    <property type="evidence" value="ECO:0007669"/>
    <property type="project" value="UniProtKB-KW"/>
</dbReference>
<dbReference type="RefSeq" id="WP_187150727.1">
    <property type="nucleotide sequence ID" value="NZ_LWUJ01000016.1"/>
</dbReference>
<dbReference type="GO" id="GO:0009307">
    <property type="term" value="P:DNA restriction-modification system"/>
    <property type="evidence" value="ECO:0007669"/>
    <property type="project" value="UniProtKB-KW"/>
</dbReference>
<dbReference type="PANTHER" id="PTHR42933:SF1">
    <property type="entry name" value="SITE-SPECIFIC DNA-METHYLTRANSFERASE (ADENINE-SPECIFIC)"/>
    <property type="match status" value="1"/>
</dbReference>
<keyword evidence="4" id="KW-0808">Transferase</keyword>
<dbReference type="InterPro" id="IPR029063">
    <property type="entry name" value="SAM-dependent_MTases_sf"/>
</dbReference>
<dbReference type="CDD" id="cd02440">
    <property type="entry name" value="AdoMet_MTases"/>
    <property type="match status" value="1"/>
</dbReference>
<comment type="similarity">
    <text evidence="1">Belongs to the N(4)/N(6)-methyltransferase family.</text>
</comment>
<evidence type="ECO:0000256" key="5">
    <source>
        <dbReference type="ARBA" id="ARBA00022691"/>
    </source>
</evidence>
<keyword evidence="5" id="KW-0949">S-adenosyl-L-methionine</keyword>
<evidence type="ECO:0000313" key="11">
    <source>
        <dbReference type="Proteomes" id="UP000077623"/>
    </source>
</evidence>
<dbReference type="Pfam" id="PF12161">
    <property type="entry name" value="HsdM_N"/>
    <property type="match status" value="1"/>
</dbReference>
<dbReference type="REBASE" id="159378">
    <property type="entry name" value="M.MhaP01ORF5450P"/>
</dbReference>
<dbReference type="InterPro" id="IPR022749">
    <property type="entry name" value="D12N6_MeTrfase_N"/>
</dbReference>
<proteinExistence type="inferred from homology"/>
<dbReference type="InterPro" id="IPR003356">
    <property type="entry name" value="DNA_methylase_A-5"/>
</dbReference>
<keyword evidence="10" id="KW-0378">Hydrolase</keyword>
<evidence type="ECO:0000259" key="9">
    <source>
        <dbReference type="Pfam" id="PF12161"/>
    </source>
</evidence>
<feature type="domain" description="N6 adenine-specific DNA methyltransferase N-terminal" evidence="9">
    <location>
        <begin position="9"/>
        <end position="159"/>
    </location>
</feature>
<dbReference type="GO" id="GO:0008170">
    <property type="term" value="F:N-methyltransferase activity"/>
    <property type="evidence" value="ECO:0007669"/>
    <property type="project" value="InterPro"/>
</dbReference>
<protein>
    <recommendedName>
        <fullName evidence="2">site-specific DNA-methyltransferase (adenine-specific)</fullName>
        <ecNumber evidence="2">2.1.1.72</ecNumber>
    </recommendedName>
</protein>
<dbReference type="Gene3D" id="3.40.50.150">
    <property type="entry name" value="Vaccinia Virus protein VP39"/>
    <property type="match status" value="1"/>
</dbReference>
<comment type="caution">
    <text evidence="10">The sequence shown here is derived from an EMBL/GenBank/DDBJ whole genome shotgun (WGS) entry which is preliminary data.</text>
</comment>
<evidence type="ECO:0000256" key="2">
    <source>
        <dbReference type="ARBA" id="ARBA00011900"/>
    </source>
</evidence>
<organism evidence="10 11">
    <name type="scientific">Candidatus Mycoplasma haematobovis</name>
    <dbReference type="NCBI Taxonomy" id="432608"/>
    <lineage>
        <taxon>Bacteria</taxon>
        <taxon>Bacillati</taxon>
        <taxon>Mycoplasmatota</taxon>
        <taxon>Mollicutes</taxon>
        <taxon>Mycoplasmataceae</taxon>
        <taxon>Mycoplasma</taxon>
    </lineage>
</organism>
<keyword evidence="10" id="KW-0540">Nuclease</keyword>
<keyword evidence="11" id="KW-1185">Reference proteome</keyword>
<keyword evidence="10" id="KW-0255">Endonuclease</keyword>
<evidence type="ECO:0000256" key="1">
    <source>
        <dbReference type="ARBA" id="ARBA00006594"/>
    </source>
</evidence>
<dbReference type="Gene3D" id="1.20.1260.30">
    <property type="match status" value="1"/>
</dbReference>
<dbReference type="Pfam" id="PF02384">
    <property type="entry name" value="N6_Mtase"/>
    <property type="match status" value="1"/>
</dbReference>
<keyword evidence="6" id="KW-0680">Restriction system</keyword>
<reference evidence="11" key="1">
    <citation type="submission" date="2016-04" db="EMBL/GenBank/DDBJ databases">
        <authorList>
            <person name="Quiroz-Castaneda R.E."/>
            <person name="Martinez-Ocampo F."/>
        </authorList>
    </citation>
    <scope>NUCLEOTIDE SEQUENCE [LARGE SCALE GENOMIC DNA]</scope>
    <source>
        <strain evidence="11">INIFAP01</strain>
    </source>
</reference>
<name>A0A1A9QDG8_9MOLU</name>
<dbReference type="EC" id="2.1.1.72" evidence="2"/>
<evidence type="ECO:0000259" key="8">
    <source>
        <dbReference type="Pfam" id="PF02384"/>
    </source>
</evidence>
<feature type="domain" description="DNA methylase adenine-specific" evidence="8">
    <location>
        <begin position="174"/>
        <end position="485"/>
    </location>
</feature>
<comment type="catalytic activity">
    <reaction evidence="7">
        <text>a 2'-deoxyadenosine in DNA + S-adenosyl-L-methionine = an N(6)-methyl-2'-deoxyadenosine in DNA + S-adenosyl-L-homocysteine + H(+)</text>
        <dbReference type="Rhea" id="RHEA:15197"/>
        <dbReference type="Rhea" id="RHEA-COMP:12418"/>
        <dbReference type="Rhea" id="RHEA-COMP:12419"/>
        <dbReference type="ChEBI" id="CHEBI:15378"/>
        <dbReference type="ChEBI" id="CHEBI:57856"/>
        <dbReference type="ChEBI" id="CHEBI:59789"/>
        <dbReference type="ChEBI" id="CHEBI:90615"/>
        <dbReference type="ChEBI" id="CHEBI:90616"/>
        <dbReference type="EC" id="2.1.1.72"/>
    </reaction>
</comment>
<dbReference type="InterPro" id="IPR051537">
    <property type="entry name" value="DNA_Adenine_Mtase"/>
</dbReference>
<evidence type="ECO:0000256" key="6">
    <source>
        <dbReference type="ARBA" id="ARBA00022747"/>
    </source>
</evidence>
<dbReference type="InterPro" id="IPR038333">
    <property type="entry name" value="T1MK-like_N_sf"/>
</dbReference>
<evidence type="ECO:0000256" key="7">
    <source>
        <dbReference type="ARBA" id="ARBA00047942"/>
    </source>
</evidence>
<dbReference type="PRINTS" id="PR00507">
    <property type="entry name" value="N12N6MTFRASE"/>
</dbReference>
<dbReference type="EMBL" id="LWUJ01000016">
    <property type="protein sequence ID" value="OAL09739.1"/>
    <property type="molecule type" value="Genomic_DNA"/>
</dbReference>
<dbReference type="GO" id="GO:0004519">
    <property type="term" value="F:endonuclease activity"/>
    <property type="evidence" value="ECO:0007669"/>
    <property type="project" value="UniProtKB-KW"/>
</dbReference>
<dbReference type="Proteomes" id="UP000077623">
    <property type="component" value="Unassembled WGS sequence"/>
</dbReference>
<dbReference type="GO" id="GO:0003677">
    <property type="term" value="F:DNA binding"/>
    <property type="evidence" value="ECO:0007669"/>
    <property type="project" value="InterPro"/>
</dbReference>
<evidence type="ECO:0000313" key="10">
    <source>
        <dbReference type="EMBL" id="OAL09739.1"/>
    </source>
</evidence>
<dbReference type="InterPro" id="IPR002052">
    <property type="entry name" value="DNA_methylase_N6_adenine_CS"/>
</dbReference>
<dbReference type="GO" id="GO:0009007">
    <property type="term" value="F:site-specific DNA-methyltransferase (adenine-specific) activity"/>
    <property type="evidence" value="ECO:0007669"/>
    <property type="project" value="UniProtKB-EC"/>
</dbReference>
<dbReference type="AlphaFoldDB" id="A0A1A9QDG8"/>
<dbReference type="PANTHER" id="PTHR42933">
    <property type="entry name" value="SLR6095 PROTEIN"/>
    <property type="match status" value="1"/>
</dbReference>
<evidence type="ECO:0000256" key="3">
    <source>
        <dbReference type="ARBA" id="ARBA00022603"/>
    </source>
</evidence>
<dbReference type="SUPFAM" id="SSF53335">
    <property type="entry name" value="S-adenosyl-L-methionine-dependent methyltransferases"/>
    <property type="match status" value="1"/>
</dbReference>
<dbReference type="InterPro" id="IPR004546">
    <property type="entry name" value="Restrct_endonuc_T1M"/>
</dbReference>
<accession>A0A1A9QDG8</accession>
<dbReference type="STRING" id="432608.A6V39_05450"/>
<sequence>MQNEREEVRKKIWSIADNLRNSVDGWDFKQYVLGMMFYRYISENFANSINKNEWDSGRKDYNYADSTDQEVQGWEQDRINAKGFFIKPSELFENVLKESKVDNQNLNEKLNNIFQNIMGSARGTNNENNFSELFIDVDLNNNKLGSKVEEKNKRIRDLLIGISAMPLYHEENKFDAFGDAYEFLMGMYASNAGKSGGEFYTPPEVSELLTHLAINGKEKINKVYDPACGSGSLLLKFKKILGKDKVNKYCGQEINLTTCNLCRMNMFLHNINYNEFDIKHGDTLLDPDYDHWMEAENGEFDAIVSNPPYSTKWVGDDRQSLLSDERFSPAGVLAPKSKADMAFVMHCLHYLSNNGTAAIVCFPGIMYRTGKEQKIRKYLIDNNHVDCVISLASNLFYGTQTPTCIMVLKKNKKDSNILFIDATKEFIKVKNSNKLTEQNIQNILNAYKERTDKQYFCRLVTHAEVTEQKWNLSVDTYVEKEDTREKIDIKELNAKIASTVEKINYLRSEIDQIIKEIESDSNDQSN</sequence>